<comment type="similarity">
    <text evidence="3">Belongs to the UTP5 family.</text>
</comment>
<evidence type="ECO:0000313" key="8">
    <source>
        <dbReference type="Proteomes" id="UP000054144"/>
    </source>
</evidence>
<name>A0A0D7A3B7_9AGAR</name>
<dbReference type="GO" id="GO:0000462">
    <property type="term" value="P:maturation of SSU-rRNA from tricistronic rRNA transcript (SSU-rRNA, 5.8S rRNA, LSU-rRNA)"/>
    <property type="evidence" value="ECO:0007669"/>
    <property type="project" value="TreeGrafter"/>
</dbReference>
<evidence type="ECO:0000256" key="2">
    <source>
        <dbReference type="ARBA" id="ARBA00023242"/>
    </source>
</evidence>
<gene>
    <name evidence="7" type="ORF">FISHEDRAFT_61254</name>
</gene>
<dbReference type="InterPro" id="IPR007148">
    <property type="entry name" value="SSU_processome_Utp12"/>
</dbReference>
<evidence type="ECO:0000259" key="6">
    <source>
        <dbReference type="Pfam" id="PF04003"/>
    </source>
</evidence>
<dbReference type="InterPro" id="IPR001680">
    <property type="entry name" value="WD40_rpt"/>
</dbReference>
<dbReference type="GO" id="GO:0032040">
    <property type="term" value="C:small-subunit processome"/>
    <property type="evidence" value="ECO:0007669"/>
    <property type="project" value="UniProtKB-ARBA"/>
</dbReference>
<keyword evidence="8" id="KW-1185">Reference proteome</keyword>
<dbReference type="PANTHER" id="PTHR44267:SF1">
    <property type="entry name" value="WD REPEAT-CONTAINING PROTEIN 43"/>
    <property type="match status" value="1"/>
</dbReference>
<accession>A0A0D7A3B7</accession>
<evidence type="ECO:0000256" key="1">
    <source>
        <dbReference type="ARBA" id="ARBA00004123"/>
    </source>
</evidence>
<dbReference type="OrthoDB" id="30195at2759"/>
<feature type="region of interest" description="Disordered" evidence="5">
    <location>
        <begin position="94"/>
        <end position="122"/>
    </location>
</feature>
<proteinExistence type="inferred from homology"/>
<keyword evidence="4" id="KW-0853">WD repeat</keyword>
<dbReference type="PANTHER" id="PTHR44267">
    <property type="entry name" value="WD REPEAT-CONTAINING PROTEIN 43"/>
    <property type="match status" value="1"/>
</dbReference>
<dbReference type="InterPro" id="IPR052414">
    <property type="entry name" value="U3_snoRNA-assoc_WDR"/>
</dbReference>
<organism evidence="7 8">
    <name type="scientific">Fistulina hepatica ATCC 64428</name>
    <dbReference type="NCBI Taxonomy" id="1128425"/>
    <lineage>
        <taxon>Eukaryota</taxon>
        <taxon>Fungi</taxon>
        <taxon>Dikarya</taxon>
        <taxon>Basidiomycota</taxon>
        <taxon>Agaricomycotina</taxon>
        <taxon>Agaricomycetes</taxon>
        <taxon>Agaricomycetidae</taxon>
        <taxon>Agaricales</taxon>
        <taxon>Fistulinaceae</taxon>
        <taxon>Fistulina</taxon>
    </lineage>
</organism>
<dbReference type="AlphaFoldDB" id="A0A0D7A3B7"/>
<feature type="compositionally biased region" description="Basic and acidic residues" evidence="5">
    <location>
        <begin position="111"/>
        <end position="122"/>
    </location>
</feature>
<dbReference type="SUPFAM" id="SSF50978">
    <property type="entry name" value="WD40 repeat-like"/>
    <property type="match status" value="1"/>
</dbReference>
<feature type="region of interest" description="Disordered" evidence="5">
    <location>
        <begin position="470"/>
        <end position="496"/>
    </location>
</feature>
<feature type="compositionally biased region" description="Acidic residues" evidence="5">
    <location>
        <begin position="684"/>
        <end position="729"/>
    </location>
</feature>
<feature type="region of interest" description="Disordered" evidence="5">
    <location>
        <begin position="1"/>
        <end position="25"/>
    </location>
</feature>
<evidence type="ECO:0000256" key="4">
    <source>
        <dbReference type="PROSITE-ProRule" id="PRU00221"/>
    </source>
</evidence>
<dbReference type="EMBL" id="KN882059">
    <property type="protein sequence ID" value="KIY45245.1"/>
    <property type="molecule type" value="Genomic_DNA"/>
</dbReference>
<dbReference type="Proteomes" id="UP000054144">
    <property type="component" value="Unassembled WGS sequence"/>
</dbReference>
<dbReference type="InterPro" id="IPR036322">
    <property type="entry name" value="WD40_repeat_dom_sf"/>
</dbReference>
<sequence>MGSSDKSKKYRPKAPKSRPASTAAVSQPVVEESIATLPSCFSPDGLLYAFISLAVDKHCLRVYDAVTGTIVAEHLIELGLVVSLAWAPFNTSVDQASPDAPPSRKKRKKREGPPAKDAPRESTHVVVLGLSDGTVLLFSATHGRVVRTLSHPQSTSSVLAVECASDGMLWTSCTDGVVRVWDIQKSEVVSSWKTADRIPYSCLAARPASSESEGDMLAASHSIHLLSPPDNVGSTKATQLASFTGHASAVKVIRWDVAQTPRHRFLSAAERDRVICLWALPEQTSGEGAMVASAPLDNDVRSLAMSLSSSIFLSVDAAGKVSVFPIPQDLSAATKKSGRSIPTLLPQCIVSPPSVSSPVVSAAFIGQGEIRIARLVGGVRPVFESIRYMNESGKYQSIVKLDEVRTGLVSDTPGKQIAPAKRYAEASAVQSGFEIAHDQDMDENVADGELDVDLAELSLGQRLTALTGTEVVPASDSDDAQDQPMQKSKSATHRKQADLDIVPANSLTRTLIQALHSSDSRLLETCLAHSNATLIRNSVRRLPPQLVVPLLNACVERLGRGARAANMRGGGGGASSQRGTGLITWIKTVVAVHSGHLLTVPDLVARLAGLHATLTARLALQESLLSLNGRLEMVLAQVEMRSSAAPATLLPQKASREVKDTEVTHYVEGESDDEDAQMDVEVEVNDDDVSVEDVELGGESEEDNDEDDDEEDEEDGDDDDNGDEEEDEGGPVTNGFIDDEAEEYSDEDDEESE</sequence>
<dbReference type="Gene3D" id="2.130.10.10">
    <property type="entry name" value="YVTN repeat-like/Quinoprotein amine dehydrogenase"/>
    <property type="match status" value="1"/>
</dbReference>
<feature type="compositionally biased region" description="Acidic residues" evidence="5">
    <location>
        <begin position="737"/>
        <end position="753"/>
    </location>
</feature>
<reference evidence="7 8" key="1">
    <citation type="journal article" date="2015" name="Fungal Genet. Biol.">
        <title>Evolution of novel wood decay mechanisms in Agaricales revealed by the genome sequences of Fistulina hepatica and Cylindrobasidium torrendii.</title>
        <authorList>
            <person name="Floudas D."/>
            <person name="Held B.W."/>
            <person name="Riley R."/>
            <person name="Nagy L.G."/>
            <person name="Koehler G."/>
            <person name="Ransdell A.S."/>
            <person name="Younus H."/>
            <person name="Chow J."/>
            <person name="Chiniquy J."/>
            <person name="Lipzen A."/>
            <person name="Tritt A."/>
            <person name="Sun H."/>
            <person name="Haridas S."/>
            <person name="LaButti K."/>
            <person name="Ohm R.A."/>
            <person name="Kues U."/>
            <person name="Blanchette R.A."/>
            <person name="Grigoriev I.V."/>
            <person name="Minto R.E."/>
            <person name="Hibbett D.S."/>
        </authorList>
    </citation>
    <scope>NUCLEOTIDE SEQUENCE [LARGE SCALE GENOMIC DNA]</scope>
    <source>
        <strain evidence="7 8">ATCC 64428</strain>
    </source>
</reference>
<comment type="subcellular location">
    <subcellularLocation>
        <location evidence="1">Nucleus</location>
    </subcellularLocation>
</comment>
<keyword evidence="2" id="KW-0539">Nucleus</keyword>
<feature type="domain" description="Small-subunit processome Utp12" evidence="6">
    <location>
        <begin position="519"/>
        <end position="635"/>
    </location>
</feature>
<dbReference type="SMART" id="SM00320">
    <property type="entry name" value="WD40"/>
    <property type="match status" value="4"/>
</dbReference>
<dbReference type="InterPro" id="IPR015943">
    <property type="entry name" value="WD40/YVTN_repeat-like_dom_sf"/>
</dbReference>
<dbReference type="Pfam" id="PF00400">
    <property type="entry name" value="WD40"/>
    <property type="match status" value="2"/>
</dbReference>
<evidence type="ECO:0000256" key="5">
    <source>
        <dbReference type="SAM" id="MobiDB-lite"/>
    </source>
</evidence>
<dbReference type="Pfam" id="PF04003">
    <property type="entry name" value="Utp12"/>
    <property type="match status" value="1"/>
</dbReference>
<evidence type="ECO:0000256" key="3">
    <source>
        <dbReference type="ARBA" id="ARBA00038335"/>
    </source>
</evidence>
<dbReference type="PROSITE" id="PS50082">
    <property type="entry name" value="WD_REPEATS_2"/>
    <property type="match status" value="1"/>
</dbReference>
<feature type="region of interest" description="Disordered" evidence="5">
    <location>
        <begin position="684"/>
        <end position="753"/>
    </location>
</feature>
<evidence type="ECO:0000313" key="7">
    <source>
        <dbReference type="EMBL" id="KIY45245.1"/>
    </source>
</evidence>
<protein>
    <submittedName>
        <fullName evidence="7">WD40 repeat-like protein</fullName>
    </submittedName>
</protein>
<feature type="repeat" description="WD" evidence="4">
    <location>
        <begin position="168"/>
        <end position="191"/>
    </location>
</feature>